<keyword evidence="1" id="KW-0805">Transcription regulation</keyword>
<dbReference type="CDD" id="cd01392">
    <property type="entry name" value="HTH_LacI"/>
    <property type="match status" value="1"/>
</dbReference>
<dbReference type="SUPFAM" id="SSF53822">
    <property type="entry name" value="Periplasmic binding protein-like I"/>
    <property type="match status" value="1"/>
</dbReference>
<dbReference type="CDD" id="cd06296">
    <property type="entry name" value="PBP1_CatR-like"/>
    <property type="match status" value="1"/>
</dbReference>
<proteinExistence type="predicted"/>
<dbReference type="PROSITE" id="PS50932">
    <property type="entry name" value="HTH_LACI_2"/>
    <property type="match status" value="1"/>
</dbReference>
<dbReference type="Proteomes" id="UP001500218">
    <property type="component" value="Unassembled WGS sequence"/>
</dbReference>
<evidence type="ECO:0000313" key="6">
    <source>
        <dbReference type="Proteomes" id="UP001500218"/>
    </source>
</evidence>
<evidence type="ECO:0000313" key="5">
    <source>
        <dbReference type="EMBL" id="GAA1790192.1"/>
    </source>
</evidence>
<dbReference type="Pfam" id="PF13377">
    <property type="entry name" value="Peripla_BP_3"/>
    <property type="match status" value="1"/>
</dbReference>
<name>A0ABP4XS05_9ACTN</name>
<dbReference type="PANTHER" id="PTHR30146">
    <property type="entry name" value="LACI-RELATED TRANSCRIPTIONAL REPRESSOR"/>
    <property type="match status" value="1"/>
</dbReference>
<dbReference type="EMBL" id="BAAALT010000022">
    <property type="protein sequence ID" value="GAA1790192.1"/>
    <property type="molecule type" value="Genomic_DNA"/>
</dbReference>
<accession>A0ABP4XS05</accession>
<organism evidence="5 6">
    <name type="scientific">Luedemannella flava</name>
    <dbReference type="NCBI Taxonomy" id="349316"/>
    <lineage>
        <taxon>Bacteria</taxon>
        <taxon>Bacillati</taxon>
        <taxon>Actinomycetota</taxon>
        <taxon>Actinomycetes</taxon>
        <taxon>Micromonosporales</taxon>
        <taxon>Micromonosporaceae</taxon>
        <taxon>Luedemannella</taxon>
    </lineage>
</organism>
<dbReference type="InterPro" id="IPR028082">
    <property type="entry name" value="Peripla_BP_I"/>
</dbReference>
<dbReference type="GO" id="GO:0003677">
    <property type="term" value="F:DNA binding"/>
    <property type="evidence" value="ECO:0007669"/>
    <property type="project" value="UniProtKB-KW"/>
</dbReference>
<dbReference type="SMART" id="SM00354">
    <property type="entry name" value="HTH_LACI"/>
    <property type="match status" value="1"/>
</dbReference>
<evidence type="ECO:0000256" key="3">
    <source>
        <dbReference type="ARBA" id="ARBA00023163"/>
    </source>
</evidence>
<evidence type="ECO:0000256" key="1">
    <source>
        <dbReference type="ARBA" id="ARBA00023015"/>
    </source>
</evidence>
<dbReference type="Pfam" id="PF00356">
    <property type="entry name" value="LacI"/>
    <property type="match status" value="1"/>
</dbReference>
<dbReference type="InterPro" id="IPR046335">
    <property type="entry name" value="LacI/GalR-like_sensor"/>
</dbReference>
<comment type="caution">
    <text evidence="5">The sequence shown here is derived from an EMBL/GenBank/DDBJ whole genome shotgun (WGS) entry which is preliminary data.</text>
</comment>
<dbReference type="Gene3D" id="3.40.50.2300">
    <property type="match status" value="2"/>
</dbReference>
<dbReference type="Gene3D" id="1.10.260.40">
    <property type="entry name" value="lambda repressor-like DNA-binding domains"/>
    <property type="match status" value="1"/>
</dbReference>
<dbReference type="PANTHER" id="PTHR30146:SF153">
    <property type="entry name" value="LACTOSE OPERON REPRESSOR"/>
    <property type="match status" value="1"/>
</dbReference>
<protein>
    <submittedName>
        <fullName evidence="5">LacI family DNA-binding transcriptional regulator</fullName>
    </submittedName>
</protein>
<gene>
    <name evidence="5" type="ORF">GCM10009682_10290</name>
</gene>
<keyword evidence="2 5" id="KW-0238">DNA-binding</keyword>
<dbReference type="InterPro" id="IPR010982">
    <property type="entry name" value="Lambda_DNA-bd_dom_sf"/>
</dbReference>
<dbReference type="SUPFAM" id="SSF47413">
    <property type="entry name" value="lambda repressor-like DNA-binding domains"/>
    <property type="match status" value="1"/>
</dbReference>
<keyword evidence="3" id="KW-0804">Transcription</keyword>
<dbReference type="InterPro" id="IPR000843">
    <property type="entry name" value="HTH_LacI"/>
</dbReference>
<evidence type="ECO:0000256" key="2">
    <source>
        <dbReference type="ARBA" id="ARBA00023125"/>
    </source>
</evidence>
<reference evidence="6" key="1">
    <citation type="journal article" date="2019" name="Int. J. Syst. Evol. Microbiol.">
        <title>The Global Catalogue of Microorganisms (GCM) 10K type strain sequencing project: providing services to taxonomists for standard genome sequencing and annotation.</title>
        <authorList>
            <consortium name="The Broad Institute Genomics Platform"/>
            <consortium name="The Broad Institute Genome Sequencing Center for Infectious Disease"/>
            <person name="Wu L."/>
            <person name="Ma J."/>
        </authorList>
    </citation>
    <scope>NUCLEOTIDE SEQUENCE [LARGE SCALE GENOMIC DNA]</scope>
    <source>
        <strain evidence="6">JCM 13250</strain>
    </source>
</reference>
<sequence length="331" mass="35614">MAHIARLAGVSAPTVSKVINGHTGVALDTRQRIEDIIREHGYQRADSGPVSVPIVEILFQALDSLWALEIIRGVEQAIRDRGLAVALTEMQGRQTPGRAWTEQLLTRRPLGVIAVSADLTTRQHAQLRARGIPLVALDPTGEPAHAIPSVGATNWNGGLLAARHLLDLGHRRIAMINGPDSYLCCRARFDGYRAALETAGVDVDPSLVATAPLYVDGGIAAARRLLDRPDRPTAIFTGNDLQALGVYEAARQLGLRIPEDLSVVGFDDLPFVRWSTPALTTVRQPLAEMGAAAATTLLRVTAGEALEHDRVELPTNLVVRHSTAPPPTDTR</sequence>
<keyword evidence="6" id="KW-1185">Reference proteome</keyword>
<feature type="domain" description="HTH lacI-type" evidence="4">
    <location>
        <begin position="1"/>
        <end position="44"/>
    </location>
</feature>
<evidence type="ECO:0000259" key="4">
    <source>
        <dbReference type="PROSITE" id="PS50932"/>
    </source>
</evidence>